<evidence type="ECO:0000256" key="6">
    <source>
        <dbReference type="SAM" id="MobiDB-lite"/>
    </source>
</evidence>
<dbReference type="Pfam" id="PF07690">
    <property type="entry name" value="MFS_1"/>
    <property type="match status" value="1"/>
</dbReference>
<feature type="transmembrane region" description="Helical" evidence="7">
    <location>
        <begin position="230"/>
        <end position="251"/>
    </location>
</feature>
<feature type="transmembrane region" description="Helical" evidence="7">
    <location>
        <begin position="83"/>
        <end position="103"/>
    </location>
</feature>
<dbReference type="PANTHER" id="PTHR43385:SF1">
    <property type="entry name" value="RIBOFLAVIN TRANSPORTER RIBJ"/>
    <property type="match status" value="1"/>
</dbReference>
<evidence type="ECO:0000256" key="2">
    <source>
        <dbReference type="ARBA" id="ARBA00022448"/>
    </source>
</evidence>
<evidence type="ECO:0000313" key="9">
    <source>
        <dbReference type="EMBL" id="HIX56046.1"/>
    </source>
</evidence>
<reference evidence="9" key="1">
    <citation type="journal article" date="2021" name="PeerJ">
        <title>Extensive microbial diversity within the chicken gut microbiome revealed by metagenomics and culture.</title>
        <authorList>
            <person name="Gilroy R."/>
            <person name="Ravi A."/>
            <person name="Getino M."/>
            <person name="Pursley I."/>
            <person name="Horton D.L."/>
            <person name="Alikhan N.F."/>
            <person name="Baker D."/>
            <person name="Gharbi K."/>
            <person name="Hall N."/>
            <person name="Watson M."/>
            <person name="Adriaenssens E.M."/>
            <person name="Foster-Nyarko E."/>
            <person name="Jarju S."/>
            <person name="Secka A."/>
            <person name="Antonio M."/>
            <person name="Oren A."/>
            <person name="Chaudhuri R.R."/>
            <person name="La Ragione R."/>
            <person name="Hildebrand F."/>
            <person name="Pallen M.J."/>
        </authorList>
    </citation>
    <scope>NUCLEOTIDE SEQUENCE</scope>
    <source>
        <strain evidence="9">USASDec5-558</strain>
    </source>
</reference>
<feature type="domain" description="Major facilitator superfamily (MFS) profile" evidence="8">
    <location>
        <begin position="1"/>
        <end position="373"/>
    </location>
</feature>
<dbReference type="InterPro" id="IPR011701">
    <property type="entry name" value="MFS"/>
</dbReference>
<evidence type="ECO:0000259" key="8">
    <source>
        <dbReference type="PROSITE" id="PS50850"/>
    </source>
</evidence>
<dbReference type="GO" id="GO:0016020">
    <property type="term" value="C:membrane"/>
    <property type="evidence" value="ECO:0007669"/>
    <property type="project" value="UniProtKB-SubCell"/>
</dbReference>
<feature type="transmembrane region" description="Helical" evidence="7">
    <location>
        <begin position="115"/>
        <end position="135"/>
    </location>
</feature>
<feature type="transmembrane region" description="Helical" evidence="7">
    <location>
        <begin position="59"/>
        <end position="77"/>
    </location>
</feature>
<dbReference type="CDD" id="cd17353">
    <property type="entry name" value="MFS_OFA_like"/>
    <property type="match status" value="1"/>
</dbReference>
<feature type="transmembrane region" description="Helical" evidence="7">
    <location>
        <begin position="263"/>
        <end position="281"/>
    </location>
</feature>
<keyword evidence="2" id="KW-0813">Transport</keyword>
<keyword evidence="4 7" id="KW-1133">Transmembrane helix</keyword>
<gene>
    <name evidence="9" type="ORF">H9850_01065</name>
</gene>
<feature type="transmembrane region" description="Helical" evidence="7">
    <location>
        <begin position="29"/>
        <end position="52"/>
    </location>
</feature>
<feature type="compositionally biased region" description="Low complexity" evidence="6">
    <location>
        <begin position="510"/>
        <end position="520"/>
    </location>
</feature>
<evidence type="ECO:0000256" key="1">
    <source>
        <dbReference type="ARBA" id="ARBA00004141"/>
    </source>
</evidence>
<feature type="region of interest" description="Disordered" evidence="6">
    <location>
        <begin position="464"/>
        <end position="528"/>
    </location>
</feature>
<protein>
    <submittedName>
        <fullName evidence="9">OFA family MFS transporter</fullName>
    </submittedName>
</protein>
<keyword evidence="3 7" id="KW-0812">Transmembrane</keyword>
<dbReference type="Proteomes" id="UP000886829">
    <property type="component" value="Unassembled WGS sequence"/>
</dbReference>
<keyword evidence="5 7" id="KW-0472">Membrane</keyword>
<name>A0A9D1WBB0_9GAMM</name>
<dbReference type="InterPro" id="IPR036259">
    <property type="entry name" value="MFS_trans_sf"/>
</dbReference>
<dbReference type="SUPFAM" id="SSF103473">
    <property type="entry name" value="MFS general substrate transporter"/>
    <property type="match status" value="1"/>
</dbReference>
<feature type="compositionally biased region" description="Low complexity" evidence="6">
    <location>
        <begin position="464"/>
        <end position="497"/>
    </location>
</feature>
<dbReference type="EMBL" id="DXEV01000022">
    <property type="protein sequence ID" value="HIX56046.1"/>
    <property type="molecule type" value="Genomic_DNA"/>
</dbReference>
<dbReference type="AlphaFoldDB" id="A0A9D1WBB0"/>
<evidence type="ECO:0000256" key="4">
    <source>
        <dbReference type="ARBA" id="ARBA00022989"/>
    </source>
</evidence>
<feature type="transmembrane region" description="Helical" evidence="7">
    <location>
        <begin position="322"/>
        <end position="344"/>
    </location>
</feature>
<dbReference type="InterPro" id="IPR020846">
    <property type="entry name" value="MFS_dom"/>
</dbReference>
<reference evidence="9" key="2">
    <citation type="submission" date="2021-04" db="EMBL/GenBank/DDBJ databases">
        <authorList>
            <person name="Gilroy R."/>
        </authorList>
    </citation>
    <scope>NUCLEOTIDE SEQUENCE</scope>
    <source>
        <strain evidence="9">USASDec5-558</strain>
    </source>
</reference>
<dbReference type="PROSITE" id="PS50850">
    <property type="entry name" value="MFS"/>
    <property type="match status" value="1"/>
</dbReference>
<comment type="caution">
    <text evidence="9">The sequence shown here is derived from an EMBL/GenBank/DDBJ whole genome shotgun (WGS) entry which is preliminary data.</text>
</comment>
<proteinExistence type="predicted"/>
<evidence type="ECO:0000313" key="10">
    <source>
        <dbReference type="Proteomes" id="UP000886829"/>
    </source>
</evidence>
<feature type="transmembrane region" description="Helical" evidence="7">
    <location>
        <begin position="147"/>
        <end position="168"/>
    </location>
</feature>
<organism evidence="9 10">
    <name type="scientific">Candidatus Anaerobiospirillum pullistercoris</name>
    <dbReference type="NCBI Taxonomy" id="2838452"/>
    <lineage>
        <taxon>Bacteria</taxon>
        <taxon>Pseudomonadati</taxon>
        <taxon>Pseudomonadota</taxon>
        <taxon>Gammaproteobacteria</taxon>
        <taxon>Aeromonadales</taxon>
        <taxon>Succinivibrionaceae</taxon>
        <taxon>Anaerobiospirillum</taxon>
    </lineage>
</organism>
<feature type="transmembrane region" description="Helical" evidence="7">
    <location>
        <begin position="197"/>
        <end position="218"/>
    </location>
</feature>
<feature type="transmembrane region" description="Helical" evidence="7">
    <location>
        <begin position="287"/>
        <end position="310"/>
    </location>
</feature>
<dbReference type="PANTHER" id="PTHR43385">
    <property type="entry name" value="RIBOFLAVIN TRANSPORTER RIBJ"/>
    <property type="match status" value="1"/>
</dbReference>
<comment type="subcellular location">
    <subcellularLocation>
        <location evidence="1">Membrane</location>
        <topology evidence="1">Multi-pass membrane protein</topology>
    </subcellularLocation>
</comment>
<accession>A0A9D1WBB0</accession>
<dbReference type="InterPro" id="IPR052983">
    <property type="entry name" value="MFS_Riboflavin_Transporter"/>
</dbReference>
<evidence type="ECO:0000256" key="5">
    <source>
        <dbReference type="ARBA" id="ARBA00023136"/>
    </source>
</evidence>
<evidence type="ECO:0000256" key="7">
    <source>
        <dbReference type="SAM" id="Phobius"/>
    </source>
</evidence>
<sequence length="528" mass="54823">MLLVLGSVYSWSLFNSPLAAKYELDLNVIAFTFGIMTLFIAIGSSSSGFLKLKLGMQNVVALSAVCVGAGLLLAAFAPNLIVLYLSAGLLLGFGDGLGYMLVLTNCVKFFPKSKGLISALCIGAYGLGSLLFKSIDSYILANFNLESALLTWGVICAVVVTLGSILIYDAMQQASVVSANNSKREYDLHSAIRTLPYWLLSVMFFVDCMVGLYVIGVASNLGTVLLNMSAMEAATAVSVVAIANILGRLIMGMLSDKLPRIRLITFDQCLSLIAMVMFVVMPLTPMMFFAAIALIAFSFGGTLTIYPSIISDFFGIKNLAKNYGLLYLGFGLGSLCGYIFAYAFGSYELTFIMMGVCLVVAIVASLMVRLPAELKSGHRELVRTHKIRTPEEAAAAAAAALIQADAKLSPELAAKTAATITVDSAAVTAAVTAASATAASAATADNAAAANDAATATDAATAQAATAPADAEAANAEQATAPATQEAKTETATAVAAQSENASEKDEQATAEAATADKTAPTSEPSKA</sequence>
<feature type="transmembrane region" description="Helical" evidence="7">
    <location>
        <begin position="350"/>
        <end position="370"/>
    </location>
</feature>
<dbReference type="Gene3D" id="1.20.1250.20">
    <property type="entry name" value="MFS general substrate transporter like domains"/>
    <property type="match status" value="2"/>
</dbReference>
<evidence type="ECO:0000256" key="3">
    <source>
        <dbReference type="ARBA" id="ARBA00022692"/>
    </source>
</evidence>
<dbReference type="GO" id="GO:0022857">
    <property type="term" value="F:transmembrane transporter activity"/>
    <property type="evidence" value="ECO:0007669"/>
    <property type="project" value="InterPro"/>
</dbReference>